<evidence type="ECO:0000256" key="2">
    <source>
        <dbReference type="SAM" id="Phobius"/>
    </source>
</evidence>
<feature type="transmembrane region" description="Helical" evidence="2">
    <location>
        <begin position="52"/>
        <end position="71"/>
    </location>
</feature>
<feature type="transmembrane region" description="Helical" evidence="2">
    <location>
        <begin position="155"/>
        <end position="176"/>
    </location>
</feature>
<feature type="transmembrane region" description="Helical" evidence="2">
    <location>
        <begin position="370"/>
        <end position="390"/>
    </location>
</feature>
<feature type="region of interest" description="Disordered" evidence="1">
    <location>
        <begin position="1"/>
        <end position="21"/>
    </location>
</feature>
<keyword evidence="2" id="KW-0812">Transmembrane</keyword>
<feature type="transmembrane region" description="Helical" evidence="2">
    <location>
        <begin position="303"/>
        <end position="322"/>
    </location>
</feature>
<evidence type="ECO:0000313" key="5">
    <source>
        <dbReference type="EMBL" id="MBP2436624.1"/>
    </source>
</evidence>
<dbReference type="EMBL" id="JAGIOL010000001">
    <property type="protein sequence ID" value="MBP2436624.1"/>
    <property type="molecule type" value="Genomic_DNA"/>
</dbReference>
<dbReference type="Proteomes" id="UP001519362">
    <property type="component" value="Unassembled WGS sequence"/>
</dbReference>
<feature type="transmembrane region" description="Helical" evidence="2">
    <location>
        <begin position="92"/>
        <end position="110"/>
    </location>
</feature>
<protein>
    <submittedName>
        <fullName evidence="5">Peptidoglycan/LPS O-acetylase OafA/YrhL</fullName>
    </submittedName>
</protein>
<reference evidence="5 6" key="1">
    <citation type="submission" date="2021-03" db="EMBL/GenBank/DDBJ databases">
        <title>Sequencing the genomes of 1000 actinobacteria strains.</title>
        <authorList>
            <person name="Klenk H.-P."/>
        </authorList>
    </citation>
    <scope>NUCLEOTIDE SEQUENCE [LARGE SCALE GENOMIC DNA]</scope>
    <source>
        <strain evidence="5 6">DSM 24221</strain>
    </source>
</reference>
<proteinExistence type="predicted"/>
<dbReference type="InterPro" id="IPR043968">
    <property type="entry name" value="SGNH"/>
</dbReference>
<dbReference type="Pfam" id="PF19040">
    <property type="entry name" value="SGNH"/>
    <property type="match status" value="1"/>
</dbReference>
<dbReference type="InterPro" id="IPR050879">
    <property type="entry name" value="Acyltransferase_3"/>
</dbReference>
<keyword evidence="2" id="KW-1133">Transmembrane helix</keyword>
<feature type="transmembrane region" description="Helical" evidence="2">
    <location>
        <begin position="328"/>
        <end position="350"/>
    </location>
</feature>
<feature type="domain" description="SGNH" evidence="4">
    <location>
        <begin position="460"/>
        <end position="690"/>
    </location>
</feature>
<keyword evidence="6" id="KW-1185">Reference proteome</keyword>
<dbReference type="Pfam" id="PF01757">
    <property type="entry name" value="Acyl_transf_3"/>
    <property type="match status" value="1"/>
</dbReference>
<organism evidence="5 6">
    <name type="scientific">Microbacterium amylolyticum</name>
    <dbReference type="NCBI Taxonomy" id="936337"/>
    <lineage>
        <taxon>Bacteria</taxon>
        <taxon>Bacillati</taxon>
        <taxon>Actinomycetota</taxon>
        <taxon>Actinomycetes</taxon>
        <taxon>Micrococcales</taxon>
        <taxon>Microbacteriaceae</taxon>
        <taxon>Microbacterium</taxon>
    </lineage>
</organism>
<feature type="transmembrane region" description="Helical" evidence="2">
    <location>
        <begin position="216"/>
        <end position="235"/>
    </location>
</feature>
<evidence type="ECO:0000313" key="6">
    <source>
        <dbReference type="Proteomes" id="UP001519362"/>
    </source>
</evidence>
<accession>A0ABS4ZH75</accession>
<feature type="transmembrane region" description="Helical" evidence="2">
    <location>
        <begin position="183"/>
        <end position="204"/>
    </location>
</feature>
<dbReference type="RefSeq" id="WP_165135941.1">
    <property type="nucleotide sequence ID" value="NZ_CP049253.1"/>
</dbReference>
<dbReference type="PANTHER" id="PTHR23028">
    <property type="entry name" value="ACETYLTRANSFERASE"/>
    <property type="match status" value="1"/>
</dbReference>
<evidence type="ECO:0000259" key="4">
    <source>
        <dbReference type="Pfam" id="PF19040"/>
    </source>
</evidence>
<gene>
    <name evidence="5" type="ORF">JOF34_001210</name>
</gene>
<feature type="domain" description="Acyltransferase 3" evidence="3">
    <location>
        <begin position="26"/>
        <end position="345"/>
    </location>
</feature>
<comment type="caution">
    <text evidence="5">The sequence shown here is derived from an EMBL/GenBank/DDBJ whole genome shotgun (WGS) entry which is preliminary data.</text>
</comment>
<keyword evidence="2" id="KW-0472">Membrane</keyword>
<name>A0ABS4ZH75_9MICO</name>
<evidence type="ECO:0000256" key="1">
    <source>
        <dbReference type="SAM" id="MobiDB-lite"/>
    </source>
</evidence>
<dbReference type="InterPro" id="IPR002656">
    <property type="entry name" value="Acyl_transf_3_dom"/>
</dbReference>
<sequence length="699" mass="75305">MSQPILTDEAPSSPAAPKTGSTWRPDIQGMRALAVGLVVLAHVDVPGLKGGFIGVDVFFVISGFLITQLLLREVARTGTVSITEFYVRRARRILPAAALVTVVILTYAAIVLPAARAQQTAIDAAWSSVFLSNWSFAADRVDYFTPTDPSLFQHFWSLAVEEQFYLVWPLVVLALVPRVNRRVFVGVTAALFAASLAFSVWFTAADPVPGYFHTGARAYEIAAGALLACVLSAPLRTRWRHAIGITGLLLIVAGTLTFSDATPFPGSLALVPVIGTVLLLSAGPDTWTGRMLSAPTLRYIGDISFSLYLWHWPVTLAVQTALPYGSPYLLRVVLTIAISLGLASLTFHFVERPFQQKRVPALSRGRTTLWMWPLSVIVILAVALSTVGFAQNRQESQQAAAEEFFDEHGFQNLEAEDLDGVQSELTEAVRTAESGAPIPPDYDADALRDAQWSDLAGRDCYASGGSDDLDELCFFGDTEAETTIALVGDSHAGMWLPALDILGQDHNFRVVLFVKLSCGAYPTTMQSPTHDQAECDDFRDYTAAQLDDLGPAAIIASARGQLHMDELDGVSTDVQWTEAVTAGIERYSEIAPRVIALGDVPARPEAEPKDCVEAPNATQDACIVTGDSVEKTSNILTRAAAEAAGAAYVDTEPLVCSVDAGCPLFVGDTPTYGDDSHLNRLWVEYVAPALGDELTEVLP</sequence>
<evidence type="ECO:0000259" key="3">
    <source>
        <dbReference type="Pfam" id="PF01757"/>
    </source>
</evidence>
<feature type="transmembrane region" description="Helical" evidence="2">
    <location>
        <begin position="264"/>
        <end position="282"/>
    </location>
</feature>
<dbReference type="PANTHER" id="PTHR23028:SF53">
    <property type="entry name" value="ACYL_TRANSF_3 DOMAIN-CONTAINING PROTEIN"/>
    <property type="match status" value="1"/>
</dbReference>
<feature type="transmembrane region" description="Helical" evidence="2">
    <location>
        <begin position="242"/>
        <end position="258"/>
    </location>
</feature>